<accession>H0EH66</accession>
<evidence type="ECO:0000256" key="1">
    <source>
        <dbReference type="SAM" id="MobiDB-lite"/>
    </source>
</evidence>
<dbReference type="HOGENOM" id="CLU_3335698_0_0_1"/>
<dbReference type="Proteomes" id="UP000005446">
    <property type="component" value="Unassembled WGS sequence"/>
</dbReference>
<evidence type="ECO:0000313" key="2">
    <source>
        <dbReference type="EMBL" id="EHL02207.1"/>
    </source>
</evidence>
<gene>
    <name evidence="2" type="ORF">M7I_1801</name>
</gene>
<reference evidence="2 3" key="1">
    <citation type="journal article" date="2012" name="Eukaryot. Cell">
        <title>Genome sequence of the fungus Glarea lozoyensis: the first genome sequence of a species from the Helotiaceae family.</title>
        <authorList>
            <person name="Youssar L."/>
            <person name="Gruening B.A."/>
            <person name="Erxleben A."/>
            <person name="Guenther S."/>
            <person name="Huettel W."/>
        </authorList>
    </citation>
    <scope>NUCLEOTIDE SEQUENCE [LARGE SCALE GENOMIC DNA]</scope>
    <source>
        <strain evidence="3">ATCC 74030 / MF5533</strain>
    </source>
</reference>
<keyword evidence="3" id="KW-1185">Reference proteome</keyword>
<comment type="caution">
    <text evidence="2">The sequence shown here is derived from an EMBL/GenBank/DDBJ whole genome shotgun (WGS) entry which is preliminary data.</text>
</comment>
<dbReference type="AlphaFoldDB" id="H0EH66"/>
<proteinExistence type="predicted"/>
<evidence type="ECO:0000313" key="3">
    <source>
        <dbReference type="Proteomes" id="UP000005446"/>
    </source>
</evidence>
<sequence>MSCHRQRGIQAAGPLKERLEHRNFFDVAPNGEGSSRGT</sequence>
<feature type="compositionally biased region" description="Basic and acidic residues" evidence="1">
    <location>
        <begin position="15"/>
        <end position="24"/>
    </location>
</feature>
<protein>
    <submittedName>
        <fullName evidence="2">Uncharacterized protein</fullName>
    </submittedName>
</protein>
<name>H0EH66_GLAL7</name>
<dbReference type="EMBL" id="AGUE01000032">
    <property type="protein sequence ID" value="EHL02207.1"/>
    <property type="molecule type" value="Genomic_DNA"/>
</dbReference>
<organism evidence="2 3">
    <name type="scientific">Glarea lozoyensis (strain ATCC 74030 / MF5533)</name>
    <dbReference type="NCBI Taxonomy" id="1104152"/>
    <lineage>
        <taxon>Eukaryota</taxon>
        <taxon>Fungi</taxon>
        <taxon>Dikarya</taxon>
        <taxon>Ascomycota</taxon>
        <taxon>Pezizomycotina</taxon>
        <taxon>Leotiomycetes</taxon>
        <taxon>Helotiales</taxon>
        <taxon>Helotiaceae</taxon>
        <taxon>Glarea</taxon>
    </lineage>
</organism>
<feature type="region of interest" description="Disordered" evidence="1">
    <location>
        <begin position="1"/>
        <end position="38"/>
    </location>
</feature>
<dbReference type="InParanoid" id="H0EH66"/>